<evidence type="ECO:0000313" key="2">
    <source>
        <dbReference type="EMBL" id="SHJ15906.1"/>
    </source>
</evidence>
<dbReference type="EMBL" id="FQZT01000005">
    <property type="protein sequence ID" value="SHJ15906.1"/>
    <property type="molecule type" value="Genomic_DNA"/>
</dbReference>
<organism evidence="2 3">
    <name type="scientific">Malonomonas rubra DSM 5091</name>
    <dbReference type="NCBI Taxonomy" id="1122189"/>
    <lineage>
        <taxon>Bacteria</taxon>
        <taxon>Pseudomonadati</taxon>
        <taxon>Thermodesulfobacteriota</taxon>
        <taxon>Desulfuromonadia</taxon>
        <taxon>Desulfuromonadales</taxon>
        <taxon>Geopsychrobacteraceae</taxon>
        <taxon>Malonomonas</taxon>
    </lineage>
</organism>
<name>A0A1M6H186_MALRU</name>
<keyword evidence="3" id="KW-1185">Reference proteome</keyword>
<feature type="transmembrane region" description="Helical" evidence="1">
    <location>
        <begin position="72"/>
        <end position="90"/>
    </location>
</feature>
<protein>
    <submittedName>
        <fullName evidence="2">Uncharacterized protein</fullName>
    </submittedName>
</protein>
<proteinExistence type="predicted"/>
<gene>
    <name evidence="2" type="ORF">SAMN02745165_01646</name>
</gene>
<keyword evidence="1" id="KW-0812">Transmembrane</keyword>
<evidence type="ECO:0000256" key="1">
    <source>
        <dbReference type="SAM" id="Phobius"/>
    </source>
</evidence>
<feature type="transmembrane region" description="Helical" evidence="1">
    <location>
        <begin position="37"/>
        <end position="60"/>
    </location>
</feature>
<sequence length="101" mass="11389">MAYSEVCPFCRTRINTGATACRACGAYMRRRGDMQEVTIVDAFCLLLLFGAGVVLVQGFTRYGLETLLDKEVWWSIGGAALAMRFFYVRAQEAAEIVWYKN</sequence>
<reference evidence="2 3" key="1">
    <citation type="submission" date="2016-11" db="EMBL/GenBank/DDBJ databases">
        <authorList>
            <person name="Jaros S."/>
            <person name="Januszkiewicz K."/>
            <person name="Wedrychowicz H."/>
        </authorList>
    </citation>
    <scope>NUCLEOTIDE SEQUENCE [LARGE SCALE GENOMIC DNA]</scope>
    <source>
        <strain evidence="2 3">DSM 5091</strain>
    </source>
</reference>
<keyword evidence="1" id="KW-0472">Membrane</keyword>
<dbReference type="AlphaFoldDB" id="A0A1M6H186"/>
<dbReference type="Proteomes" id="UP000184171">
    <property type="component" value="Unassembled WGS sequence"/>
</dbReference>
<evidence type="ECO:0000313" key="3">
    <source>
        <dbReference type="Proteomes" id="UP000184171"/>
    </source>
</evidence>
<keyword evidence="1" id="KW-1133">Transmembrane helix</keyword>
<accession>A0A1M6H186</accession>
<dbReference type="RefSeq" id="WP_072907740.1">
    <property type="nucleotide sequence ID" value="NZ_FQZT01000005.1"/>
</dbReference>